<evidence type="ECO:0000313" key="2">
    <source>
        <dbReference type="Proteomes" id="UP000828048"/>
    </source>
</evidence>
<dbReference type="Proteomes" id="UP000828048">
    <property type="component" value="Chromosome 4"/>
</dbReference>
<evidence type="ECO:0000313" key="1">
    <source>
        <dbReference type="EMBL" id="KAH7861582.1"/>
    </source>
</evidence>
<accession>A0ACB7Z970</accession>
<name>A0ACB7Z970_9ERIC</name>
<reference evidence="1 2" key="1">
    <citation type="journal article" date="2021" name="Hortic Res">
        <title>High-quality reference genome and annotation aids understanding of berry development for evergreen blueberry (Vaccinium darrowii).</title>
        <authorList>
            <person name="Yu J."/>
            <person name="Hulse-Kemp A.M."/>
            <person name="Babiker E."/>
            <person name="Staton M."/>
        </authorList>
    </citation>
    <scope>NUCLEOTIDE SEQUENCE [LARGE SCALE GENOMIC DNA]</scope>
    <source>
        <strain evidence="2">cv. NJ 8807/NJ 8810</strain>
        <tissue evidence="1">Young leaf</tissue>
    </source>
</reference>
<proteinExistence type="predicted"/>
<sequence length="782" mass="83856">MDENDGDLNEQFHRNEAISAVADEEDDDYEDLYNDVNVGEGFLQSLRSNDEIGSRIEEVEETVEPTPPLPPLNGQTAAESGAVIPGVGGGGGSSDEVESSVVREVEKDVGGGGEGGSSRVSGRVEGFENVGFRGDELNVRGAGGGLVPPGGGGGGGGVRVELGQPLGKVGEIEEQTVNNSNNGVAGQRIGQQPYAAGVRTVGNTENEGFLRQGGGNNVNVGGGVGAGAFGNVNGNRVGVGVGVGIGGGGGGGGGTILFVGDLHWWTTDAELEAELCKYGPVKEVKFFDEKASGKSKGYCQVEFYDSAAATACKEGMNGYVFNGRPCVVASASPFSVKKMGEAQINRNQQVAQAAIGQVRRGVGDGVGRAGGSNTATGGNYQGGGGNYQGGSGNYQGGSGNFQGGADNNRGYGRGNWGRGSGQGMGGRGPPGPMRNRPGMGGRGIMGNGGNGFGQGMGATPPLLHHQAMMGQGFDPAFATPMGRMAGYGGFPGGPTPPFSGILSSFPPVGGVGLPGVAPHVNPAFFGRGMPMNGMGMMPTTGVEGHNMGMWSDPNMAGWAGEEHTGRAGESSYAEEAVSDHQYGEVSHDRGPWPNAMKEKDRGSERDWSGSSDRRYREDRDSTYERDMPREKDTSQDQDWSERRHRDDRDRERDRGQSRDRERSRDRDREVSRERDRDRDRDRDRHRDERDRYVDHHRYRDREPEYDDEWERGRSSRTHSKSRLPQEEEQRFWSTSGFARGQFLWCMERLEGYLVREFKLFSDPWLSRRQGAHELMTFPHRGQ</sequence>
<keyword evidence="2" id="KW-1185">Reference proteome</keyword>
<protein>
    <submittedName>
        <fullName evidence="1">Uncharacterized protein</fullName>
    </submittedName>
</protein>
<dbReference type="EMBL" id="CM037154">
    <property type="protein sequence ID" value="KAH7861582.1"/>
    <property type="molecule type" value="Genomic_DNA"/>
</dbReference>
<gene>
    <name evidence="1" type="ORF">Vadar_028023</name>
</gene>
<comment type="caution">
    <text evidence="1">The sequence shown here is derived from an EMBL/GenBank/DDBJ whole genome shotgun (WGS) entry which is preliminary data.</text>
</comment>
<organism evidence="1 2">
    <name type="scientific">Vaccinium darrowii</name>
    <dbReference type="NCBI Taxonomy" id="229202"/>
    <lineage>
        <taxon>Eukaryota</taxon>
        <taxon>Viridiplantae</taxon>
        <taxon>Streptophyta</taxon>
        <taxon>Embryophyta</taxon>
        <taxon>Tracheophyta</taxon>
        <taxon>Spermatophyta</taxon>
        <taxon>Magnoliopsida</taxon>
        <taxon>eudicotyledons</taxon>
        <taxon>Gunneridae</taxon>
        <taxon>Pentapetalae</taxon>
        <taxon>asterids</taxon>
        <taxon>Ericales</taxon>
        <taxon>Ericaceae</taxon>
        <taxon>Vaccinioideae</taxon>
        <taxon>Vaccinieae</taxon>
        <taxon>Vaccinium</taxon>
    </lineage>
</organism>